<dbReference type="AlphaFoldDB" id="A0A1F5FGW6"/>
<reference evidence="10 11" key="1">
    <citation type="journal article" date="2016" name="Nat. Commun.">
        <title>Thousands of microbial genomes shed light on interconnected biogeochemical processes in an aquifer system.</title>
        <authorList>
            <person name="Anantharaman K."/>
            <person name="Brown C.T."/>
            <person name="Hug L.A."/>
            <person name="Sharon I."/>
            <person name="Castelle C.J."/>
            <person name="Probst A.J."/>
            <person name="Thomas B.C."/>
            <person name="Singh A."/>
            <person name="Wilkins M.J."/>
            <person name="Karaoz U."/>
            <person name="Brodie E.L."/>
            <person name="Williams K.H."/>
            <person name="Hubbard S.S."/>
            <person name="Banfield J.F."/>
        </authorList>
    </citation>
    <scope>NUCLEOTIDE SEQUENCE [LARGE SCALE GENOMIC DNA]</scope>
</reference>
<evidence type="ECO:0000256" key="8">
    <source>
        <dbReference type="SAM" id="Phobius"/>
    </source>
</evidence>
<gene>
    <name evidence="10" type="ORF">A2368_04520</name>
</gene>
<feature type="transmembrane region" description="Helical" evidence="8">
    <location>
        <begin position="31"/>
        <end position="55"/>
    </location>
</feature>
<evidence type="ECO:0000256" key="7">
    <source>
        <dbReference type="ARBA" id="ARBA00023136"/>
    </source>
</evidence>
<evidence type="ECO:0000313" key="11">
    <source>
        <dbReference type="Proteomes" id="UP000176682"/>
    </source>
</evidence>
<evidence type="ECO:0000259" key="9">
    <source>
        <dbReference type="Pfam" id="PF02397"/>
    </source>
</evidence>
<dbReference type="InterPro" id="IPR003362">
    <property type="entry name" value="Bact_transf"/>
</dbReference>
<feature type="domain" description="Bacterial sugar transferase" evidence="9">
    <location>
        <begin position="29"/>
        <end position="227"/>
    </location>
</feature>
<sequence length="230" mass="26442">MSGCQTNYCPAQTEKYEQVPLAMLFTFIKRLIDIIGSSALAFLFLPVWLIVPLLIKLDSPGPIFYLQKRVGQNGRSFRIFKFRTMITNADEYWKKNPTLYEKFKKGSWKLTLDEDPRITRIGKVLRQTSIDEFPQVFNILLGTMSLIGPRPVRDVEIADAIKRYGVSIKKDIDLALTAKPGLSGPWQVSGRNDIPWDKRLKIDADYARNRSLLRDFSIILKTPLAMISKW</sequence>
<dbReference type="GO" id="GO:0016780">
    <property type="term" value="F:phosphotransferase activity, for other substituted phosphate groups"/>
    <property type="evidence" value="ECO:0007669"/>
    <property type="project" value="TreeGrafter"/>
</dbReference>
<comment type="subcellular location">
    <subcellularLocation>
        <location evidence="1">Cell membrane</location>
    </subcellularLocation>
</comment>
<keyword evidence="4" id="KW-0808">Transferase</keyword>
<dbReference type="Proteomes" id="UP000176682">
    <property type="component" value="Unassembled WGS sequence"/>
</dbReference>
<evidence type="ECO:0000256" key="5">
    <source>
        <dbReference type="ARBA" id="ARBA00022692"/>
    </source>
</evidence>
<comment type="similarity">
    <text evidence="2">Belongs to the bacterial sugar transferase family.</text>
</comment>
<proteinExistence type="inferred from homology"/>
<evidence type="ECO:0000256" key="1">
    <source>
        <dbReference type="ARBA" id="ARBA00004236"/>
    </source>
</evidence>
<name>A0A1F5FGW6_9BACT</name>
<evidence type="ECO:0000256" key="3">
    <source>
        <dbReference type="ARBA" id="ARBA00022475"/>
    </source>
</evidence>
<dbReference type="PANTHER" id="PTHR30576:SF4">
    <property type="entry name" value="UNDECAPRENYL-PHOSPHATE GALACTOSE PHOSPHOTRANSFERASE"/>
    <property type="match status" value="1"/>
</dbReference>
<dbReference type="PANTHER" id="PTHR30576">
    <property type="entry name" value="COLANIC BIOSYNTHESIS UDP-GLUCOSE LIPID CARRIER TRANSFERASE"/>
    <property type="match status" value="1"/>
</dbReference>
<dbReference type="GO" id="GO:0005886">
    <property type="term" value="C:plasma membrane"/>
    <property type="evidence" value="ECO:0007669"/>
    <property type="project" value="UniProtKB-SubCell"/>
</dbReference>
<protein>
    <recommendedName>
        <fullName evidence="9">Bacterial sugar transferase domain-containing protein</fullName>
    </recommendedName>
</protein>
<accession>A0A1F5FGW6</accession>
<evidence type="ECO:0000256" key="2">
    <source>
        <dbReference type="ARBA" id="ARBA00006464"/>
    </source>
</evidence>
<evidence type="ECO:0000313" key="10">
    <source>
        <dbReference type="EMBL" id="OGD78915.1"/>
    </source>
</evidence>
<keyword evidence="3" id="KW-1003">Cell membrane</keyword>
<evidence type="ECO:0000256" key="4">
    <source>
        <dbReference type="ARBA" id="ARBA00022679"/>
    </source>
</evidence>
<dbReference type="Pfam" id="PF02397">
    <property type="entry name" value="Bac_transf"/>
    <property type="match status" value="1"/>
</dbReference>
<organism evidence="10 11">
    <name type="scientific">Candidatus Collierbacteria bacterium RIFOXYB1_FULL_49_13</name>
    <dbReference type="NCBI Taxonomy" id="1817728"/>
    <lineage>
        <taxon>Bacteria</taxon>
        <taxon>Candidatus Collieribacteriota</taxon>
    </lineage>
</organism>
<keyword evidence="5 8" id="KW-0812">Transmembrane</keyword>
<keyword evidence="7 8" id="KW-0472">Membrane</keyword>
<dbReference type="EMBL" id="MFAM01000031">
    <property type="protein sequence ID" value="OGD78915.1"/>
    <property type="molecule type" value="Genomic_DNA"/>
</dbReference>
<evidence type="ECO:0000256" key="6">
    <source>
        <dbReference type="ARBA" id="ARBA00022989"/>
    </source>
</evidence>
<keyword evidence="6 8" id="KW-1133">Transmembrane helix</keyword>
<comment type="caution">
    <text evidence="10">The sequence shown here is derived from an EMBL/GenBank/DDBJ whole genome shotgun (WGS) entry which is preliminary data.</text>
</comment>